<proteinExistence type="predicted"/>
<dbReference type="AlphaFoldDB" id="A0A0B6WW35"/>
<keyword evidence="2" id="KW-1185">Reference proteome</keyword>
<evidence type="ECO:0000313" key="1">
    <source>
        <dbReference type="EMBL" id="CDM64370.1"/>
    </source>
</evidence>
<dbReference type="EMBL" id="CBXV010000002">
    <property type="protein sequence ID" value="CDM64370.1"/>
    <property type="molecule type" value="Genomic_DNA"/>
</dbReference>
<dbReference type="Proteomes" id="UP000031518">
    <property type="component" value="Unassembled WGS sequence"/>
</dbReference>
<reference evidence="1 2" key="1">
    <citation type="submission" date="2013-12" db="EMBL/GenBank/DDBJ databases">
        <authorList>
            <person name="Stott M."/>
        </authorList>
    </citation>
    <scope>NUCLEOTIDE SEQUENCE [LARGE SCALE GENOMIC DNA]</scope>
    <source>
        <strain evidence="1 2">K22</strain>
    </source>
</reference>
<protein>
    <submittedName>
        <fullName evidence="1">Uncharacterized protein</fullName>
    </submittedName>
</protein>
<accession>A0A0B6WW35</accession>
<name>A0A0B6WW35_9BACT</name>
<organism evidence="1 2">
    <name type="scientific">Pyrinomonas methylaliphatogenes</name>
    <dbReference type="NCBI Taxonomy" id="454194"/>
    <lineage>
        <taxon>Bacteria</taxon>
        <taxon>Pseudomonadati</taxon>
        <taxon>Acidobacteriota</taxon>
        <taxon>Blastocatellia</taxon>
        <taxon>Blastocatellales</taxon>
        <taxon>Pyrinomonadaceae</taxon>
        <taxon>Pyrinomonas</taxon>
    </lineage>
</organism>
<dbReference type="STRING" id="454194.PYK22_00363"/>
<reference evidence="1 2" key="2">
    <citation type="submission" date="2015-01" db="EMBL/GenBank/DDBJ databases">
        <title>Complete genome sequence of Pyrinomonas methylaliphatogenes type strain K22T.</title>
        <authorList>
            <person name="Lee K.C.Y."/>
            <person name="Power J.F."/>
            <person name="Dunfield P.F."/>
            <person name="Morgan X.C."/>
            <person name="Huttenhower C."/>
            <person name="Stott M.B."/>
        </authorList>
    </citation>
    <scope>NUCLEOTIDE SEQUENCE [LARGE SCALE GENOMIC DNA]</scope>
    <source>
        <strain evidence="1 2">K22</strain>
    </source>
</reference>
<evidence type="ECO:0000313" key="2">
    <source>
        <dbReference type="Proteomes" id="UP000031518"/>
    </source>
</evidence>
<gene>
    <name evidence="1" type="ORF">PYK22_00363</name>
</gene>
<sequence>MNDRGAWGLFQQNFRQSPRLVTNEAPRALPP</sequence>